<sequence>MKTRLFIILTFLGSNLFAQNSETENWYFGGRAGLNFEITNNDPQVLLDGMMSTPSGSAVISDLEGNLLFYTEGDLVWNKNHQRMDNGNLSNVTPEDVGNNLNYQTYQHALQNSMIIPITDTEGLYYLFTVGRSDENLIVPEGLYLSIIDMTQNNGLGRVIEKNRRIIRPGTEIGKLSAVHHANGRSIWLMTTVREEGNLNMSFYAYKINMDGSIEPTVVSSGSGVSFDGLPLGNLKFSPNGKRVACSNYRPAEIEDHLFVFDFDDETGIVSNRRKLLTSLVPLEIASVHGIEFSNNSEYLYASLVREGFLSTVSLDVEPDPKGLVIQYNLADNFFQTYSTILYENEGVSYGGALQLSKNGKIYRALPVSNSAGTSFLGVINDPNEFGTASNYLHNQINLNSRVSRRGLPNFIQSYFRTRILNIEGCEDDSILFEVDTYAEITAAEWNFGDGNTSSEITPNYTYNDSGSYDVSVTITVNNRQITTSKRILVNELPNLNENQELIQCDDNSDGISVFNLFNIRDKITDPSLNEELIFYSSLSDAEGDDNRILNPENFINEIPDQEIFIKVINENDCYSIGSFIVTAVFAPPIVISDVIVCDSSDNVPGDSLGFFSLLDIRGNILNQLGLLDSSRITFYSTFFDAQTSQNDLRNISSGSTTIWVRVEDENLNCGGIGSIDLIVNPEPSISLNDQYILCGTEPITLSGDSSNYRFEWLDSNNNVISTSQNFSTTETGTYTHVAFINENDLECSLSKEFNISRVEAPVFSSIDVIEGSNVNTINISVEGNSSYEFSIDGINFFGNSNNYTFNGVPFGAYTIYAKDISGCEPAIEEDIFLIGYPKFFTPNEDGVNDFWAIKGLDVELYESIRIFNRYGKLITDLNVNNGFRWNGEYNGVRLPVNDYWFEVKFKNGLKKVGHFTLKR</sequence>
<comment type="caution">
    <text evidence="2">The sequence shown here is derived from an EMBL/GenBank/DDBJ whole genome shotgun (WGS) entry which is preliminary data.</text>
</comment>
<dbReference type="AlphaFoldDB" id="A0A9X1JPQ8"/>
<dbReference type="RefSeq" id="WP_218545483.1">
    <property type="nucleotide sequence ID" value="NZ_JAGSPD010000004.1"/>
</dbReference>
<dbReference type="InterPro" id="IPR022409">
    <property type="entry name" value="PKD/Chitinase_dom"/>
</dbReference>
<organism evidence="2 3">
    <name type="scientific">Winogradskyella luteola</name>
    <dbReference type="NCBI Taxonomy" id="2828330"/>
    <lineage>
        <taxon>Bacteria</taxon>
        <taxon>Pseudomonadati</taxon>
        <taxon>Bacteroidota</taxon>
        <taxon>Flavobacteriia</taxon>
        <taxon>Flavobacteriales</taxon>
        <taxon>Flavobacteriaceae</taxon>
        <taxon>Winogradskyella</taxon>
    </lineage>
</organism>
<proteinExistence type="predicted"/>
<dbReference type="Proteomes" id="UP001138894">
    <property type="component" value="Unassembled WGS sequence"/>
</dbReference>
<dbReference type="EMBL" id="JAGSPD010000004">
    <property type="protein sequence ID" value="MBV7268944.1"/>
    <property type="molecule type" value="Genomic_DNA"/>
</dbReference>
<feature type="domain" description="PKD" evidence="1">
    <location>
        <begin position="445"/>
        <end position="490"/>
    </location>
</feature>
<dbReference type="Pfam" id="PF18911">
    <property type="entry name" value="PKD_4"/>
    <property type="match status" value="1"/>
</dbReference>
<dbReference type="Pfam" id="PF13585">
    <property type="entry name" value="CHU_C"/>
    <property type="match status" value="1"/>
</dbReference>
<dbReference type="NCBIfam" id="TIGR04131">
    <property type="entry name" value="Bac_Flav_CTERM"/>
    <property type="match status" value="1"/>
</dbReference>
<dbReference type="CDD" id="cd00146">
    <property type="entry name" value="PKD"/>
    <property type="match status" value="1"/>
</dbReference>
<dbReference type="InterPro" id="IPR000601">
    <property type="entry name" value="PKD_dom"/>
</dbReference>
<dbReference type="PROSITE" id="PS50093">
    <property type="entry name" value="PKD"/>
    <property type="match status" value="1"/>
</dbReference>
<keyword evidence="3" id="KW-1185">Reference proteome</keyword>
<accession>A0A9X1JPQ8</accession>
<dbReference type="SMART" id="SM00089">
    <property type="entry name" value="PKD"/>
    <property type="match status" value="1"/>
</dbReference>
<evidence type="ECO:0000259" key="1">
    <source>
        <dbReference type="PROSITE" id="PS50093"/>
    </source>
</evidence>
<protein>
    <submittedName>
        <fullName evidence="2">T9SS type B sorting domain-containing protein</fullName>
    </submittedName>
</protein>
<evidence type="ECO:0000313" key="3">
    <source>
        <dbReference type="Proteomes" id="UP001138894"/>
    </source>
</evidence>
<dbReference type="InterPro" id="IPR026341">
    <property type="entry name" value="T9SS_type_B"/>
</dbReference>
<gene>
    <name evidence="2" type="ORF">KCG49_07065</name>
</gene>
<reference evidence="2" key="1">
    <citation type="submission" date="2021-04" db="EMBL/GenBank/DDBJ databases">
        <authorList>
            <person name="Pira H."/>
            <person name="Risdian C."/>
            <person name="Wink J."/>
        </authorList>
    </citation>
    <scope>NUCLEOTIDE SEQUENCE</scope>
    <source>
        <strain evidence="2">WHY3</strain>
    </source>
</reference>
<name>A0A9X1JPQ8_9FLAO</name>
<evidence type="ECO:0000313" key="2">
    <source>
        <dbReference type="EMBL" id="MBV7268944.1"/>
    </source>
</evidence>